<dbReference type="InterPro" id="IPR018060">
    <property type="entry name" value="HTH_AraC"/>
</dbReference>
<protein>
    <submittedName>
        <fullName evidence="5">Helix-turn-helix domain-containing protein</fullName>
    </submittedName>
</protein>
<sequence>MLSATAAGEIPHDASGASPYAPDMAQPICTVSALPSFRDGAAAKDDDSRTYTVPLWCTLFLLAGAMQQGFSQADLLRRMGVPREATDDPQWPVPIEKIGAVLRYVARRMRDELVGLSDRPVPLGTFSCVIQQMLRCSTLGEALSLGIRLYRLVSPGFPVRLRTVQAMAQLEARLPASRADFPFEAVSVCWVLSLARWLTNRPIPVRDAWMSSPAQDARYREKQPFFEVPGRYGCSGTGVAFDAAWLQRPLARSAESLEPFLNMALANLMRSHLSTPGAAEQVRSQLQLQGVTDRFSRTLQSVARTLGVSPRSLRRRLQLEGCSYHDLKDAMRRDLALNWVANSDVSLVEVGDRLGFADASTFHRAFKRWTGAAPGEFRRSQHGSHTADA</sequence>
<dbReference type="InterPro" id="IPR009057">
    <property type="entry name" value="Homeodomain-like_sf"/>
</dbReference>
<keyword evidence="1" id="KW-0805">Transcription regulation</keyword>
<dbReference type="EMBL" id="RCZI01000003">
    <property type="protein sequence ID" value="TPG27437.1"/>
    <property type="molecule type" value="Genomic_DNA"/>
</dbReference>
<dbReference type="GO" id="GO:0005829">
    <property type="term" value="C:cytosol"/>
    <property type="evidence" value="ECO:0007669"/>
    <property type="project" value="TreeGrafter"/>
</dbReference>
<dbReference type="GO" id="GO:0003700">
    <property type="term" value="F:DNA-binding transcription factor activity"/>
    <property type="evidence" value="ECO:0007669"/>
    <property type="project" value="InterPro"/>
</dbReference>
<comment type="caution">
    <text evidence="5">The sequence shown here is derived from an EMBL/GenBank/DDBJ whole genome shotgun (WGS) entry which is preliminary data.</text>
</comment>
<dbReference type="InterPro" id="IPR032687">
    <property type="entry name" value="AraC-type_N"/>
</dbReference>
<organism evidence="5 6">
    <name type="scientific">Variovorax guangxiensis</name>
    <dbReference type="NCBI Taxonomy" id="1775474"/>
    <lineage>
        <taxon>Bacteria</taxon>
        <taxon>Pseudomonadati</taxon>
        <taxon>Pseudomonadota</taxon>
        <taxon>Betaproteobacteria</taxon>
        <taxon>Burkholderiales</taxon>
        <taxon>Comamonadaceae</taxon>
        <taxon>Variovorax</taxon>
    </lineage>
</organism>
<evidence type="ECO:0000256" key="1">
    <source>
        <dbReference type="ARBA" id="ARBA00023015"/>
    </source>
</evidence>
<dbReference type="Pfam" id="PF12833">
    <property type="entry name" value="HTH_18"/>
    <property type="match status" value="1"/>
</dbReference>
<name>A0A502DPX8_9BURK</name>
<evidence type="ECO:0000256" key="2">
    <source>
        <dbReference type="ARBA" id="ARBA00023125"/>
    </source>
</evidence>
<dbReference type="SMART" id="SM00342">
    <property type="entry name" value="HTH_ARAC"/>
    <property type="match status" value="1"/>
</dbReference>
<dbReference type="Gene3D" id="1.10.10.60">
    <property type="entry name" value="Homeodomain-like"/>
    <property type="match status" value="1"/>
</dbReference>
<reference evidence="5 6" key="1">
    <citation type="journal article" date="2019" name="Environ. Microbiol.">
        <title>Species interactions and distinct microbial communities in high Arctic permafrost affected cryosols are associated with the CH4 and CO2 gas fluxes.</title>
        <authorList>
            <person name="Altshuler I."/>
            <person name="Hamel J."/>
            <person name="Turney S."/>
            <person name="Magnuson E."/>
            <person name="Levesque R."/>
            <person name="Greer C."/>
            <person name="Whyte L.G."/>
        </authorList>
    </citation>
    <scope>NUCLEOTIDE SEQUENCE [LARGE SCALE GENOMIC DNA]</scope>
    <source>
        <strain evidence="5 6">S06.C</strain>
    </source>
</reference>
<keyword evidence="3" id="KW-0804">Transcription</keyword>
<dbReference type="PANTHER" id="PTHR47894:SF1">
    <property type="entry name" value="HTH-TYPE TRANSCRIPTIONAL REGULATOR VQSM"/>
    <property type="match status" value="1"/>
</dbReference>
<dbReference type="SUPFAM" id="SSF46689">
    <property type="entry name" value="Homeodomain-like"/>
    <property type="match status" value="1"/>
</dbReference>
<gene>
    <name evidence="5" type="ORF">EAH82_11655</name>
</gene>
<dbReference type="Proteomes" id="UP000319212">
    <property type="component" value="Unassembled WGS sequence"/>
</dbReference>
<dbReference type="AlphaFoldDB" id="A0A502DPX8"/>
<dbReference type="GO" id="GO:0000976">
    <property type="term" value="F:transcription cis-regulatory region binding"/>
    <property type="evidence" value="ECO:0007669"/>
    <property type="project" value="TreeGrafter"/>
</dbReference>
<keyword evidence="2" id="KW-0238">DNA-binding</keyword>
<accession>A0A502DPX8</accession>
<evidence type="ECO:0000313" key="6">
    <source>
        <dbReference type="Proteomes" id="UP000319212"/>
    </source>
</evidence>
<dbReference type="Pfam" id="PF12625">
    <property type="entry name" value="Arabinose_bd"/>
    <property type="match status" value="1"/>
</dbReference>
<dbReference type="InterPro" id="IPR020449">
    <property type="entry name" value="Tscrpt_reg_AraC-type_HTH"/>
</dbReference>
<evidence type="ECO:0000256" key="3">
    <source>
        <dbReference type="ARBA" id="ARBA00023163"/>
    </source>
</evidence>
<dbReference type="OrthoDB" id="6506763at2"/>
<evidence type="ECO:0000313" key="5">
    <source>
        <dbReference type="EMBL" id="TPG27437.1"/>
    </source>
</evidence>
<feature type="domain" description="HTH araC/xylS-type" evidence="4">
    <location>
        <begin position="280"/>
        <end position="380"/>
    </location>
</feature>
<dbReference type="PROSITE" id="PS01124">
    <property type="entry name" value="HTH_ARAC_FAMILY_2"/>
    <property type="match status" value="1"/>
</dbReference>
<proteinExistence type="predicted"/>
<evidence type="ECO:0000259" key="4">
    <source>
        <dbReference type="PROSITE" id="PS01124"/>
    </source>
</evidence>
<dbReference type="PRINTS" id="PR00032">
    <property type="entry name" value="HTHARAC"/>
</dbReference>
<dbReference type="PANTHER" id="PTHR47894">
    <property type="entry name" value="HTH-TYPE TRANSCRIPTIONAL REGULATOR GADX"/>
    <property type="match status" value="1"/>
</dbReference>